<feature type="non-terminal residue" evidence="2">
    <location>
        <position position="259"/>
    </location>
</feature>
<proteinExistence type="predicted"/>
<gene>
    <name evidence="2" type="primary">ORF128050</name>
</gene>
<dbReference type="AlphaFoldDB" id="A0A0B7APE9"/>
<accession>A0A0B7APE9</accession>
<protein>
    <submittedName>
        <fullName evidence="2">Uncharacterized protein</fullName>
    </submittedName>
</protein>
<organism evidence="2">
    <name type="scientific">Arion vulgaris</name>
    <dbReference type="NCBI Taxonomy" id="1028688"/>
    <lineage>
        <taxon>Eukaryota</taxon>
        <taxon>Metazoa</taxon>
        <taxon>Spiralia</taxon>
        <taxon>Lophotrochozoa</taxon>
        <taxon>Mollusca</taxon>
        <taxon>Gastropoda</taxon>
        <taxon>Heterobranchia</taxon>
        <taxon>Euthyneura</taxon>
        <taxon>Panpulmonata</taxon>
        <taxon>Eupulmonata</taxon>
        <taxon>Stylommatophora</taxon>
        <taxon>Helicina</taxon>
        <taxon>Arionoidea</taxon>
        <taxon>Arionidae</taxon>
        <taxon>Arion</taxon>
    </lineage>
</organism>
<feature type="chain" id="PRO_5002111525" evidence="1">
    <location>
        <begin position="21"/>
        <end position="259"/>
    </location>
</feature>
<sequence length="259" mass="30060">MGSSYGIIVLLVVHVWFANSSSLRTHDNFIAELFERVSNEQVLKDQPYRAMISWQKNKGVYPSHVLQNFHGTYLSAEARKFVQVFDNNMFVTTFVTISLLEAFKYGLAPRPSDQQLVLSINALKDYQDKNQPYNTSVMSFWQQQFNQTTNHWEARPVNLFEVFHLLDHMPLTFIEDLLKVVGLGWVANFIKILVELKNIFHGRFHIPPDFDDTFANLALGSLLYQQKLEFPDAWSQWRLHNTNITSSSGQQRMVGKRIS</sequence>
<keyword evidence="1" id="KW-0732">Signal</keyword>
<evidence type="ECO:0000256" key="1">
    <source>
        <dbReference type="SAM" id="SignalP"/>
    </source>
</evidence>
<feature type="signal peptide" evidence="1">
    <location>
        <begin position="1"/>
        <end position="20"/>
    </location>
</feature>
<name>A0A0B7APE9_9EUPU</name>
<dbReference type="EMBL" id="HACG01034935">
    <property type="protein sequence ID" value="CEK81800.1"/>
    <property type="molecule type" value="Transcribed_RNA"/>
</dbReference>
<evidence type="ECO:0000313" key="2">
    <source>
        <dbReference type="EMBL" id="CEK81800.1"/>
    </source>
</evidence>
<reference evidence="2" key="1">
    <citation type="submission" date="2014-12" db="EMBL/GenBank/DDBJ databases">
        <title>Insight into the proteome of Arion vulgaris.</title>
        <authorList>
            <person name="Aradska J."/>
            <person name="Bulat T."/>
            <person name="Smidak R."/>
            <person name="Sarate P."/>
            <person name="Gangsoo J."/>
            <person name="Sialana F."/>
            <person name="Bilban M."/>
            <person name="Lubec G."/>
        </authorList>
    </citation>
    <scope>NUCLEOTIDE SEQUENCE</scope>
    <source>
        <tissue evidence="2">Skin</tissue>
    </source>
</reference>